<accession>A0ACB9QWC2</accession>
<organism evidence="1 2">
    <name type="scientific">Melastoma candidum</name>
    <dbReference type="NCBI Taxonomy" id="119954"/>
    <lineage>
        <taxon>Eukaryota</taxon>
        <taxon>Viridiplantae</taxon>
        <taxon>Streptophyta</taxon>
        <taxon>Embryophyta</taxon>
        <taxon>Tracheophyta</taxon>
        <taxon>Spermatophyta</taxon>
        <taxon>Magnoliopsida</taxon>
        <taxon>eudicotyledons</taxon>
        <taxon>Gunneridae</taxon>
        <taxon>Pentapetalae</taxon>
        <taxon>rosids</taxon>
        <taxon>malvids</taxon>
        <taxon>Myrtales</taxon>
        <taxon>Melastomataceae</taxon>
        <taxon>Melastomatoideae</taxon>
        <taxon>Melastomateae</taxon>
        <taxon>Melastoma</taxon>
    </lineage>
</organism>
<proteinExistence type="predicted"/>
<evidence type="ECO:0000313" key="2">
    <source>
        <dbReference type="Proteomes" id="UP001057402"/>
    </source>
</evidence>
<gene>
    <name evidence="1" type="ORF">MLD38_018123</name>
</gene>
<name>A0ACB9QWC2_9MYRT</name>
<dbReference type="EMBL" id="CM042884">
    <property type="protein sequence ID" value="KAI4369709.1"/>
    <property type="molecule type" value="Genomic_DNA"/>
</dbReference>
<sequence>MRWCANAGCDHVGGTVFTVSTEELKHVRSESGEILTEPFLHVCKGLLCLLDDFGPSLAFVKTDVGGNIEKLESKYSSNPKEFGCLSCMVNLEVKSKTAKNPSSCTVALLWLTRSMDFLVQLFRNLVAHPEWSTSHVCRDSYKKTLRKWHGWVATSAFLFGIKLVPERRKVMEVVGGAGDLNDNMKTFCNSFAPVLVDIHKHLVISDVSSSTFVLLFA</sequence>
<dbReference type="Proteomes" id="UP001057402">
    <property type="component" value="Chromosome 5"/>
</dbReference>
<comment type="caution">
    <text evidence="1">The sequence shown here is derived from an EMBL/GenBank/DDBJ whole genome shotgun (WGS) entry which is preliminary data.</text>
</comment>
<protein>
    <submittedName>
        <fullName evidence="1">Uncharacterized protein</fullName>
    </submittedName>
</protein>
<keyword evidence="2" id="KW-1185">Reference proteome</keyword>
<reference evidence="2" key="1">
    <citation type="journal article" date="2023" name="Front. Plant Sci.">
        <title>Chromosomal-level genome assembly of Melastoma candidum provides insights into trichome evolution.</title>
        <authorList>
            <person name="Zhong Y."/>
            <person name="Wu W."/>
            <person name="Sun C."/>
            <person name="Zou P."/>
            <person name="Liu Y."/>
            <person name="Dai S."/>
            <person name="Zhou R."/>
        </authorList>
    </citation>
    <scope>NUCLEOTIDE SEQUENCE [LARGE SCALE GENOMIC DNA]</scope>
</reference>
<evidence type="ECO:0000313" key="1">
    <source>
        <dbReference type="EMBL" id="KAI4369709.1"/>
    </source>
</evidence>